<keyword evidence="3 4" id="KW-0408">Iron</keyword>
<keyword evidence="8" id="KW-1185">Reference proteome</keyword>
<dbReference type="GO" id="GO:0046872">
    <property type="term" value="F:metal ion binding"/>
    <property type="evidence" value="ECO:0007669"/>
    <property type="project" value="UniProtKB-KW"/>
</dbReference>
<proteinExistence type="predicted"/>
<dbReference type="STRING" id="45496.SAMN04488079_101239"/>
<dbReference type="InterPro" id="IPR009056">
    <property type="entry name" value="Cyt_c-like_dom"/>
</dbReference>
<dbReference type="GO" id="GO:0020037">
    <property type="term" value="F:heme binding"/>
    <property type="evidence" value="ECO:0007669"/>
    <property type="project" value="InterPro"/>
</dbReference>
<dbReference type="Pfam" id="PF13442">
    <property type="entry name" value="Cytochrome_CBB3"/>
    <property type="match status" value="1"/>
</dbReference>
<dbReference type="PANTHER" id="PTHR35008">
    <property type="entry name" value="BLL4482 PROTEIN-RELATED"/>
    <property type="match status" value="1"/>
</dbReference>
<dbReference type="Gene3D" id="1.10.760.10">
    <property type="entry name" value="Cytochrome c-like domain"/>
    <property type="match status" value="1"/>
</dbReference>
<dbReference type="OrthoDB" id="9814708at2"/>
<dbReference type="AlphaFoldDB" id="A0A1I3U9M9"/>
<evidence type="ECO:0000256" key="1">
    <source>
        <dbReference type="ARBA" id="ARBA00022617"/>
    </source>
</evidence>
<feature type="domain" description="Cytochrome c" evidence="6">
    <location>
        <begin position="53"/>
        <end position="140"/>
    </location>
</feature>
<keyword evidence="1 4" id="KW-0349">Heme</keyword>
<gene>
    <name evidence="7" type="ORF">SAMN04488079_101239</name>
</gene>
<dbReference type="PROSITE" id="PS51007">
    <property type="entry name" value="CYTC"/>
    <property type="match status" value="1"/>
</dbReference>
<dbReference type="RefSeq" id="WP_091711355.1">
    <property type="nucleotide sequence ID" value="NZ_FOSH01000001.1"/>
</dbReference>
<reference evidence="8" key="1">
    <citation type="submission" date="2016-10" db="EMBL/GenBank/DDBJ databases">
        <authorList>
            <person name="Varghese N."/>
            <person name="Submissions S."/>
        </authorList>
    </citation>
    <scope>NUCLEOTIDE SEQUENCE [LARGE SCALE GENOMIC DNA]</scope>
    <source>
        <strain evidence="8">DSM 11578</strain>
    </source>
</reference>
<keyword evidence="5" id="KW-0732">Signal</keyword>
<evidence type="ECO:0000313" key="8">
    <source>
        <dbReference type="Proteomes" id="UP000198924"/>
    </source>
</evidence>
<dbReference type="InterPro" id="IPR051459">
    <property type="entry name" value="Cytochrome_c-type_DH"/>
</dbReference>
<dbReference type="SUPFAM" id="SSF46626">
    <property type="entry name" value="Cytochrome c"/>
    <property type="match status" value="1"/>
</dbReference>
<dbReference type="GO" id="GO:0009055">
    <property type="term" value="F:electron transfer activity"/>
    <property type="evidence" value="ECO:0007669"/>
    <property type="project" value="InterPro"/>
</dbReference>
<keyword evidence="2 4" id="KW-0479">Metal-binding</keyword>
<dbReference type="PANTHER" id="PTHR35008:SF8">
    <property type="entry name" value="ALCOHOL DEHYDROGENASE CYTOCHROME C SUBUNIT"/>
    <property type="match status" value="1"/>
</dbReference>
<sequence>MFRYLLFFLLFSPALVAEPLFQALGKNAEQQPQQAVWNLTITPDGKNLPIGHGNAQQGEQLFKQHCASCHGFGAIGASAMPLVGDVGSLTDEYPEKTVNSYWPYATTLYDYIRRAMPPSAPFSLNSNEIYALCAYILSQDDILENNVELNEVTLPEVKMPNRDGFSPVYPNKR</sequence>
<evidence type="ECO:0000256" key="2">
    <source>
        <dbReference type="ARBA" id="ARBA00022723"/>
    </source>
</evidence>
<evidence type="ECO:0000256" key="5">
    <source>
        <dbReference type="SAM" id="SignalP"/>
    </source>
</evidence>
<feature type="chain" id="PRO_5011618530" evidence="5">
    <location>
        <begin position="18"/>
        <end position="173"/>
    </location>
</feature>
<dbReference type="EMBL" id="FOSH01000001">
    <property type="protein sequence ID" value="SFJ79615.1"/>
    <property type="molecule type" value="Genomic_DNA"/>
</dbReference>
<dbReference type="InterPro" id="IPR036909">
    <property type="entry name" value="Cyt_c-like_dom_sf"/>
</dbReference>
<evidence type="ECO:0000256" key="4">
    <source>
        <dbReference type="PROSITE-ProRule" id="PRU00433"/>
    </source>
</evidence>
<evidence type="ECO:0000313" key="7">
    <source>
        <dbReference type="EMBL" id="SFJ79615.1"/>
    </source>
</evidence>
<accession>A0A1I3U9M9</accession>
<name>A0A1I3U9M9_9GAMM</name>
<protein>
    <submittedName>
        <fullName evidence="7">Cytochrome c</fullName>
    </submittedName>
</protein>
<dbReference type="Proteomes" id="UP000198924">
    <property type="component" value="Unassembled WGS sequence"/>
</dbReference>
<organism evidence="7 8">
    <name type="scientific">Methylophaga sulfidovorans</name>
    <dbReference type="NCBI Taxonomy" id="45496"/>
    <lineage>
        <taxon>Bacteria</taxon>
        <taxon>Pseudomonadati</taxon>
        <taxon>Pseudomonadota</taxon>
        <taxon>Gammaproteobacteria</taxon>
        <taxon>Thiotrichales</taxon>
        <taxon>Piscirickettsiaceae</taxon>
        <taxon>Methylophaga</taxon>
    </lineage>
</organism>
<feature type="signal peptide" evidence="5">
    <location>
        <begin position="1"/>
        <end position="17"/>
    </location>
</feature>
<evidence type="ECO:0000256" key="3">
    <source>
        <dbReference type="ARBA" id="ARBA00023004"/>
    </source>
</evidence>
<evidence type="ECO:0000259" key="6">
    <source>
        <dbReference type="PROSITE" id="PS51007"/>
    </source>
</evidence>